<keyword evidence="3" id="KW-0732">Signal</keyword>
<dbReference type="RefSeq" id="WP_377575215.1">
    <property type="nucleotide sequence ID" value="NZ_JBHTMP010000049.1"/>
</dbReference>
<dbReference type="NCBIfam" id="TIGR01167">
    <property type="entry name" value="LPXTG_anchor"/>
    <property type="match status" value="1"/>
</dbReference>
<keyword evidence="2" id="KW-0472">Membrane</keyword>
<keyword evidence="5" id="KW-1185">Reference proteome</keyword>
<feature type="signal peptide" evidence="3">
    <location>
        <begin position="1"/>
        <end position="32"/>
    </location>
</feature>
<feature type="compositionally biased region" description="Low complexity" evidence="1">
    <location>
        <begin position="176"/>
        <end position="189"/>
    </location>
</feature>
<feature type="compositionally biased region" description="Low complexity" evidence="1">
    <location>
        <begin position="152"/>
        <end position="163"/>
    </location>
</feature>
<proteinExistence type="predicted"/>
<name>A0ABW3YJY7_9ACTN</name>
<dbReference type="EMBL" id="JBHTMP010000049">
    <property type="protein sequence ID" value="MFD1324490.1"/>
    <property type="molecule type" value="Genomic_DNA"/>
</dbReference>
<protein>
    <submittedName>
        <fullName evidence="4">LPXTG cell wall anchor domain-containing protein</fullName>
    </submittedName>
</protein>
<organism evidence="4 5">
    <name type="scientific">Micromonospora sonneratiae</name>
    <dbReference type="NCBI Taxonomy" id="1184706"/>
    <lineage>
        <taxon>Bacteria</taxon>
        <taxon>Bacillati</taxon>
        <taxon>Actinomycetota</taxon>
        <taxon>Actinomycetes</taxon>
        <taxon>Micromonosporales</taxon>
        <taxon>Micromonosporaceae</taxon>
        <taxon>Micromonospora</taxon>
    </lineage>
</organism>
<evidence type="ECO:0000256" key="2">
    <source>
        <dbReference type="SAM" id="Phobius"/>
    </source>
</evidence>
<feature type="transmembrane region" description="Helical" evidence="2">
    <location>
        <begin position="202"/>
        <end position="222"/>
    </location>
</feature>
<feature type="region of interest" description="Disordered" evidence="1">
    <location>
        <begin position="152"/>
        <end position="200"/>
    </location>
</feature>
<reference evidence="5" key="1">
    <citation type="journal article" date="2019" name="Int. J. Syst. Evol. Microbiol.">
        <title>The Global Catalogue of Microorganisms (GCM) 10K type strain sequencing project: providing services to taxonomists for standard genome sequencing and annotation.</title>
        <authorList>
            <consortium name="The Broad Institute Genomics Platform"/>
            <consortium name="The Broad Institute Genome Sequencing Center for Infectious Disease"/>
            <person name="Wu L."/>
            <person name="Ma J."/>
        </authorList>
    </citation>
    <scope>NUCLEOTIDE SEQUENCE [LARGE SCALE GENOMIC DNA]</scope>
    <source>
        <strain evidence="5">JCM 31037</strain>
    </source>
</reference>
<dbReference type="Proteomes" id="UP001597260">
    <property type="component" value="Unassembled WGS sequence"/>
</dbReference>
<feature type="compositionally biased region" description="Pro residues" evidence="1">
    <location>
        <begin position="164"/>
        <end position="175"/>
    </location>
</feature>
<evidence type="ECO:0000313" key="5">
    <source>
        <dbReference type="Proteomes" id="UP001597260"/>
    </source>
</evidence>
<keyword evidence="2" id="KW-1133">Transmembrane helix</keyword>
<feature type="chain" id="PRO_5047305295" evidence="3">
    <location>
        <begin position="33"/>
        <end position="231"/>
    </location>
</feature>
<accession>A0ABW3YJY7</accession>
<keyword evidence="2" id="KW-0812">Transmembrane</keyword>
<sequence length="231" mass="23124">MSQGLRRRLTATIVTAAGIAGALAASSSPAFANSTTPLHQTNVTAGDAEQKCGDERFAGRPKDHDGWHFVLPGGNASGDFVELNLDFVTGSGQTVSVKIPDATDAYPDAFYKAGGRTIHAYLFTPAGWTLKDGSAEITGTAKFFNLSHACEGTPGTPATGTPTPGTPTPGTPSPGPTDSGTPGPSTSVPGEGGGLPITGAPVAGIAAVGAGLVGVGALLLVLRRRREAESS</sequence>
<evidence type="ECO:0000313" key="4">
    <source>
        <dbReference type="EMBL" id="MFD1324490.1"/>
    </source>
</evidence>
<evidence type="ECO:0000256" key="1">
    <source>
        <dbReference type="SAM" id="MobiDB-lite"/>
    </source>
</evidence>
<evidence type="ECO:0000256" key="3">
    <source>
        <dbReference type="SAM" id="SignalP"/>
    </source>
</evidence>
<gene>
    <name evidence="4" type="ORF">ACFQ4H_25715</name>
</gene>
<comment type="caution">
    <text evidence="4">The sequence shown here is derived from an EMBL/GenBank/DDBJ whole genome shotgun (WGS) entry which is preliminary data.</text>
</comment>